<evidence type="ECO:0000256" key="1">
    <source>
        <dbReference type="SAM" id="MobiDB-lite"/>
    </source>
</evidence>
<sequence length="670" mass="69552">MLLLCILAEAAAHRTLAQNSKSKGKDRGKDVPPTAEFNKKDQFTDEPGPPSGKKRNFKTDGDARQFLQQLGPELTEQILLRVGNLGEDTPEAGAAALEAMLGRNDDLNMDLDALIVTAQCPPAMASDKELREGLAASDGPARINPDGTGMSSRPGASYKLWLDFNGSVITGTAWNDYCVGSSSPLCGPNGEIITPRWDRDGNTNLPFSSIELNDIDAIWAAVAEDYAPFNIDVTTNSQLGADPTTYMRVCIGGDGSWFGSYGGVAHIGVFGNKDLYYQPAFVFPKNLGPNHPKYVWEAVTHEAGHTFGLDHDGITPPGGTYTEYHTGGNGWAPIMGTAYWQSLSQWSQGTYTGASNTQNDISIIAAKVGYATAPTGSTMATAVPLQNTLVAASITASASGSLTSSSPHMYKFASAAGPATFWADVASSWGTTIRANEDLLVNVTDATGRQIASQNPAGITAPVGLGVGNINFNVPTAGTYYITVQGVGAGDPMATASTSYGYPAYGSIGSYTVGVTFPNPNPPAASPSPRPSPSPSPRPPSVPSPSPAPTAAPSGSPVFTVGTALTLTTTTSGKGSTAVSYYSCSSTITTRAGTATGAVVPSVTLSATWSGSVSATQTLATSTKGTLLLKSPTFKKGAGSCTLTITNAVKVSPPYYHINKPYSLSRTFAS</sequence>
<dbReference type="Gene3D" id="2.60.120.380">
    <property type="match status" value="1"/>
</dbReference>
<feature type="signal peptide" evidence="2">
    <location>
        <begin position="1"/>
        <end position="17"/>
    </location>
</feature>
<gene>
    <name evidence="3" type="ORF">OEZ85_011431</name>
</gene>
<organism evidence="3 4">
    <name type="scientific">Tetradesmus obliquus</name>
    <name type="common">Green alga</name>
    <name type="synonym">Acutodesmus obliquus</name>
    <dbReference type="NCBI Taxonomy" id="3088"/>
    <lineage>
        <taxon>Eukaryota</taxon>
        <taxon>Viridiplantae</taxon>
        <taxon>Chlorophyta</taxon>
        <taxon>core chlorophytes</taxon>
        <taxon>Chlorophyceae</taxon>
        <taxon>CS clade</taxon>
        <taxon>Sphaeropleales</taxon>
        <taxon>Scenedesmaceae</taxon>
        <taxon>Tetradesmus</taxon>
    </lineage>
</organism>
<keyword evidence="4" id="KW-1185">Reference proteome</keyword>
<proteinExistence type="predicted"/>
<feature type="region of interest" description="Disordered" evidence="1">
    <location>
        <begin position="520"/>
        <end position="555"/>
    </location>
</feature>
<reference evidence="3 4" key="1">
    <citation type="submission" date="2023-05" db="EMBL/GenBank/DDBJ databases">
        <title>A 100% complete, gapless, phased diploid assembly of the Scenedesmus obliquus UTEX 3031 genome.</title>
        <authorList>
            <person name="Biondi T.C."/>
            <person name="Hanschen E.R."/>
            <person name="Kwon T."/>
            <person name="Eng W."/>
            <person name="Kruse C.P.S."/>
            <person name="Koehler S.I."/>
            <person name="Kunde Y."/>
            <person name="Gleasner C.D."/>
            <person name="You Mak K.T."/>
            <person name="Polle J."/>
            <person name="Hovde B.T."/>
            <person name="Starkenburg S.R."/>
        </authorList>
    </citation>
    <scope>NUCLEOTIDE SEQUENCE [LARGE SCALE GENOMIC DNA]</scope>
    <source>
        <strain evidence="3 4">DOE0152z</strain>
    </source>
</reference>
<dbReference type="SUPFAM" id="SSF55486">
    <property type="entry name" value="Metalloproteases ('zincins'), catalytic domain"/>
    <property type="match status" value="1"/>
</dbReference>
<evidence type="ECO:0000313" key="3">
    <source>
        <dbReference type="EMBL" id="WIA11308.1"/>
    </source>
</evidence>
<protein>
    <recommendedName>
        <fullName evidence="5">Peptidase C-terminal archaeal/bacterial domain-containing protein</fullName>
    </recommendedName>
</protein>
<feature type="compositionally biased region" description="Pro residues" evidence="1">
    <location>
        <begin position="520"/>
        <end position="550"/>
    </location>
</feature>
<feature type="region of interest" description="Disordered" evidence="1">
    <location>
        <begin position="16"/>
        <end position="58"/>
    </location>
</feature>
<keyword evidence="2" id="KW-0732">Signal</keyword>
<dbReference type="EMBL" id="CP126210">
    <property type="protein sequence ID" value="WIA11308.1"/>
    <property type="molecule type" value="Genomic_DNA"/>
</dbReference>
<name>A0ABY8TQB5_TETOB</name>
<feature type="chain" id="PRO_5045229918" description="Peptidase C-terminal archaeal/bacterial domain-containing protein" evidence="2">
    <location>
        <begin position="18"/>
        <end position="670"/>
    </location>
</feature>
<dbReference type="Proteomes" id="UP001244341">
    <property type="component" value="Chromosome 3b"/>
</dbReference>
<evidence type="ECO:0008006" key="5">
    <source>
        <dbReference type="Google" id="ProtNLM"/>
    </source>
</evidence>
<accession>A0ABY8TQB5</accession>
<evidence type="ECO:0000313" key="4">
    <source>
        <dbReference type="Proteomes" id="UP001244341"/>
    </source>
</evidence>
<evidence type="ECO:0000256" key="2">
    <source>
        <dbReference type="SAM" id="SignalP"/>
    </source>
</evidence>